<accession>A0A9W6X0D3</accession>
<organism evidence="3 4">
    <name type="scientific">Phytophthora fragariaefolia</name>
    <dbReference type="NCBI Taxonomy" id="1490495"/>
    <lineage>
        <taxon>Eukaryota</taxon>
        <taxon>Sar</taxon>
        <taxon>Stramenopiles</taxon>
        <taxon>Oomycota</taxon>
        <taxon>Peronosporomycetes</taxon>
        <taxon>Peronosporales</taxon>
        <taxon>Peronosporaceae</taxon>
        <taxon>Phytophthora</taxon>
    </lineage>
</organism>
<keyword evidence="4" id="KW-1185">Reference proteome</keyword>
<feature type="region of interest" description="Disordered" evidence="1">
    <location>
        <begin position="160"/>
        <end position="203"/>
    </location>
</feature>
<feature type="signal peptide" evidence="2">
    <location>
        <begin position="1"/>
        <end position="19"/>
    </location>
</feature>
<sequence length="203" mass="20358">MKIAAIAATLVYLVSVVMAADTMDAGMASDQAMNPSLRGHGGTSLVTPVGVIANSVNAQNNNVLVSKSNIVLSKSDRVQLADTIKEMLATHPEVDPAAAELLLEQDGSGTSSTVANVATNRAVISNAVSAVMAGINRNPAAVAGHVVGMVSAAYPVVVAPPSGPAPRYSPNPGRYVPRMSSTAVGSAADNNPASPSSPTSPSS</sequence>
<feature type="chain" id="PRO_5040847095" evidence="2">
    <location>
        <begin position="20"/>
        <end position="203"/>
    </location>
</feature>
<evidence type="ECO:0000256" key="1">
    <source>
        <dbReference type="SAM" id="MobiDB-lite"/>
    </source>
</evidence>
<evidence type="ECO:0000256" key="2">
    <source>
        <dbReference type="SAM" id="SignalP"/>
    </source>
</evidence>
<gene>
    <name evidence="3" type="ORF">Pfra01_000398100</name>
</gene>
<feature type="compositionally biased region" description="Low complexity" evidence="1">
    <location>
        <begin position="186"/>
        <end position="203"/>
    </location>
</feature>
<dbReference type="EMBL" id="BSXT01000313">
    <property type="protein sequence ID" value="GMF24135.1"/>
    <property type="molecule type" value="Genomic_DNA"/>
</dbReference>
<protein>
    <submittedName>
        <fullName evidence="3">Unnamed protein product</fullName>
    </submittedName>
</protein>
<name>A0A9W6X0D3_9STRA</name>
<evidence type="ECO:0000313" key="3">
    <source>
        <dbReference type="EMBL" id="GMF24135.1"/>
    </source>
</evidence>
<reference evidence="3" key="1">
    <citation type="submission" date="2023-04" db="EMBL/GenBank/DDBJ databases">
        <title>Phytophthora fragariaefolia NBRC 109709.</title>
        <authorList>
            <person name="Ichikawa N."/>
            <person name="Sato H."/>
            <person name="Tonouchi N."/>
        </authorList>
    </citation>
    <scope>NUCLEOTIDE SEQUENCE</scope>
    <source>
        <strain evidence="3">NBRC 109709</strain>
    </source>
</reference>
<proteinExistence type="predicted"/>
<dbReference type="Proteomes" id="UP001165121">
    <property type="component" value="Unassembled WGS sequence"/>
</dbReference>
<dbReference type="AlphaFoldDB" id="A0A9W6X0D3"/>
<evidence type="ECO:0000313" key="4">
    <source>
        <dbReference type="Proteomes" id="UP001165121"/>
    </source>
</evidence>
<comment type="caution">
    <text evidence="3">The sequence shown here is derived from an EMBL/GenBank/DDBJ whole genome shotgun (WGS) entry which is preliminary data.</text>
</comment>
<dbReference type="OrthoDB" id="129061at2759"/>
<keyword evidence="2" id="KW-0732">Signal</keyword>